<proteinExistence type="predicted"/>
<gene>
    <name evidence="1" type="ORF">D9V34_02890</name>
</gene>
<evidence type="ECO:0000313" key="2">
    <source>
        <dbReference type="Proteomes" id="UP000269438"/>
    </source>
</evidence>
<organism evidence="1 2">
    <name type="scientific">Mycetocola lacteus</name>
    <dbReference type="NCBI Taxonomy" id="76637"/>
    <lineage>
        <taxon>Bacteria</taxon>
        <taxon>Bacillati</taxon>
        <taxon>Actinomycetota</taxon>
        <taxon>Actinomycetes</taxon>
        <taxon>Micrococcales</taxon>
        <taxon>Microbacteriaceae</taxon>
        <taxon>Mycetocola</taxon>
    </lineage>
</organism>
<dbReference type="EMBL" id="RCUY01000002">
    <property type="protein sequence ID" value="RLP83772.1"/>
    <property type="molecule type" value="Genomic_DNA"/>
</dbReference>
<accession>A0A3L7AX02</accession>
<name>A0A3L7AX02_9MICO</name>
<dbReference type="Proteomes" id="UP000269438">
    <property type="component" value="Unassembled WGS sequence"/>
</dbReference>
<evidence type="ECO:0008006" key="3">
    <source>
        <dbReference type="Google" id="ProtNLM"/>
    </source>
</evidence>
<dbReference type="AlphaFoldDB" id="A0A3L7AX02"/>
<dbReference type="PROSITE" id="PS51257">
    <property type="entry name" value="PROKAR_LIPOPROTEIN"/>
    <property type="match status" value="1"/>
</dbReference>
<sequence>MQRVWSSARILSFAALSVVGVIGLAGCGTVNTLIAEPKSAIYPTYKEFAPEAEKLAPTPFIPEDSTNIRIKSHPSTPGTLITFHTDSPLPEGVCKPGERPESPGLNDTWWPTEVPKEVQICGDWSIFSAFGNYYGETLVSPK</sequence>
<dbReference type="OrthoDB" id="5120044at2"/>
<comment type="caution">
    <text evidence="1">The sequence shown here is derived from an EMBL/GenBank/DDBJ whole genome shotgun (WGS) entry which is preliminary data.</text>
</comment>
<protein>
    <recommendedName>
        <fullName evidence="3">Lipoprotein</fullName>
    </recommendedName>
</protein>
<evidence type="ECO:0000313" key="1">
    <source>
        <dbReference type="EMBL" id="RLP83772.1"/>
    </source>
</evidence>
<dbReference type="RefSeq" id="WP_121687432.1">
    <property type="nucleotide sequence ID" value="NZ_RCUY01000002.1"/>
</dbReference>
<reference evidence="1 2" key="1">
    <citation type="submission" date="2018-10" db="EMBL/GenBank/DDBJ databases">
        <authorList>
            <person name="Li J."/>
        </authorList>
    </citation>
    <scope>NUCLEOTIDE SEQUENCE [LARGE SCALE GENOMIC DNA]</scope>
    <source>
        <strain evidence="1 2">JCM 11654</strain>
    </source>
</reference>
<keyword evidence="2" id="KW-1185">Reference proteome</keyword>